<sequence>MTSALAWLARIKIGGQTGDVLGASRQLTEVAALAAFAAALT</sequence>
<accession>A0ABW2UJD2</accession>
<dbReference type="EC" id="2.7.8.26" evidence="1"/>
<keyword evidence="2" id="KW-1185">Reference proteome</keyword>
<keyword evidence="1" id="KW-0808">Transferase</keyword>
<reference evidence="2" key="1">
    <citation type="journal article" date="2019" name="Int. J. Syst. Evol. Microbiol.">
        <title>The Global Catalogue of Microorganisms (GCM) 10K type strain sequencing project: providing services to taxonomists for standard genome sequencing and annotation.</title>
        <authorList>
            <consortium name="The Broad Institute Genomics Platform"/>
            <consortium name="The Broad Institute Genome Sequencing Center for Infectious Disease"/>
            <person name="Wu L."/>
            <person name="Ma J."/>
        </authorList>
    </citation>
    <scope>NUCLEOTIDE SEQUENCE [LARGE SCALE GENOMIC DNA]</scope>
    <source>
        <strain evidence="2">CGMCC 1.12750</strain>
    </source>
</reference>
<dbReference type="InterPro" id="IPR003805">
    <property type="entry name" value="CobS"/>
</dbReference>
<dbReference type="GO" id="GO:0051073">
    <property type="term" value="F:adenosylcobinamide-GDP ribazoletransferase activity"/>
    <property type="evidence" value="ECO:0007669"/>
    <property type="project" value="UniProtKB-EC"/>
</dbReference>
<gene>
    <name evidence="1" type="ORF">ACFQXB_03855</name>
</gene>
<evidence type="ECO:0000313" key="1">
    <source>
        <dbReference type="EMBL" id="MFC7703327.1"/>
    </source>
</evidence>
<comment type="caution">
    <text evidence="1">The sequence shown here is derived from an EMBL/GenBank/DDBJ whole genome shotgun (WGS) entry which is preliminary data.</text>
</comment>
<dbReference type="RefSeq" id="WP_377399422.1">
    <property type="nucleotide sequence ID" value="NZ_JBHTFQ010000002.1"/>
</dbReference>
<evidence type="ECO:0000313" key="2">
    <source>
        <dbReference type="Proteomes" id="UP001596516"/>
    </source>
</evidence>
<name>A0ABW2UJD2_9RHOB</name>
<organism evidence="1 2">
    <name type="scientific">Plastorhodobacter daqingensis</name>
    <dbReference type="NCBI Taxonomy" id="1387281"/>
    <lineage>
        <taxon>Bacteria</taxon>
        <taxon>Pseudomonadati</taxon>
        <taxon>Pseudomonadota</taxon>
        <taxon>Alphaproteobacteria</taxon>
        <taxon>Rhodobacterales</taxon>
        <taxon>Paracoccaceae</taxon>
        <taxon>Plastorhodobacter</taxon>
    </lineage>
</organism>
<protein>
    <submittedName>
        <fullName evidence="1">Adenosylcobinamide-GDP ribazoletransferase</fullName>
        <ecNumber evidence="1">2.7.8.26</ecNumber>
    </submittedName>
</protein>
<dbReference type="Proteomes" id="UP001596516">
    <property type="component" value="Unassembled WGS sequence"/>
</dbReference>
<proteinExistence type="predicted"/>
<dbReference type="EMBL" id="JBHTFQ010000002">
    <property type="protein sequence ID" value="MFC7703327.1"/>
    <property type="molecule type" value="Genomic_DNA"/>
</dbReference>
<dbReference type="Pfam" id="PF02654">
    <property type="entry name" value="CobS"/>
    <property type="match status" value="1"/>
</dbReference>